<accession>A0AA86UKG3</accession>
<evidence type="ECO:0000313" key="1">
    <source>
        <dbReference type="EMBL" id="CAI9943048.1"/>
    </source>
</evidence>
<dbReference type="AlphaFoldDB" id="A0AA86UKG3"/>
<proteinExistence type="predicted"/>
<protein>
    <submittedName>
        <fullName evidence="2">Hypothetical_protein</fullName>
    </submittedName>
</protein>
<dbReference type="Proteomes" id="UP001642409">
    <property type="component" value="Unassembled WGS sequence"/>
</dbReference>
<evidence type="ECO:0000313" key="2">
    <source>
        <dbReference type="EMBL" id="CAL6042330.1"/>
    </source>
</evidence>
<dbReference type="EMBL" id="CATOUU010000710">
    <property type="protein sequence ID" value="CAI9943048.1"/>
    <property type="molecule type" value="Genomic_DNA"/>
</dbReference>
<gene>
    <name evidence="1" type="ORF">HINF_LOCUS30693</name>
    <name evidence="2" type="ORF">HINF_LOCUS39541</name>
</gene>
<reference evidence="1" key="1">
    <citation type="submission" date="2023-06" db="EMBL/GenBank/DDBJ databases">
        <authorList>
            <person name="Kurt Z."/>
        </authorList>
    </citation>
    <scope>NUCLEOTIDE SEQUENCE</scope>
</reference>
<dbReference type="EMBL" id="CAXDID020000153">
    <property type="protein sequence ID" value="CAL6042330.1"/>
    <property type="molecule type" value="Genomic_DNA"/>
</dbReference>
<evidence type="ECO:0000313" key="3">
    <source>
        <dbReference type="Proteomes" id="UP001642409"/>
    </source>
</evidence>
<reference evidence="2 3" key="2">
    <citation type="submission" date="2024-07" db="EMBL/GenBank/DDBJ databases">
        <authorList>
            <person name="Akdeniz Z."/>
        </authorList>
    </citation>
    <scope>NUCLEOTIDE SEQUENCE [LARGE SCALE GENOMIC DNA]</scope>
</reference>
<organism evidence="1">
    <name type="scientific">Hexamita inflata</name>
    <dbReference type="NCBI Taxonomy" id="28002"/>
    <lineage>
        <taxon>Eukaryota</taxon>
        <taxon>Metamonada</taxon>
        <taxon>Diplomonadida</taxon>
        <taxon>Hexamitidae</taxon>
        <taxon>Hexamitinae</taxon>
        <taxon>Hexamita</taxon>
    </lineage>
</organism>
<keyword evidence="3" id="KW-1185">Reference proteome</keyword>
<name>A0AA86UKG3_9EUKA</name>
<sequence>MEARLNSSFLFDRTRKFRQLPISDDDQRPAPAPRLEPVTIRIQKSQVKRANSQIIISQTDSKFKNGLVLPPLVKPQTQLVYSPKMFERDFRAMKRQRVEEVASKVQKFIE</sequence>
<comment type="caution">
    <text evidence="1">The sequence shown here is derived from an EMBL/GenBank/DDBJ whole genome shotgun (WGS) entry which is preliminary data.</text>
</comment>